<keyword evidence="1" id="KW-0443">Lipid metabolism</keyword>
<accession>A0A2J7PZV1</accession>
<keyword evidence="4" id="KW-0808">Transferase</keyword>
<keyword evidence="1" id="KW-0444">Lipid biosynthesis</keyword>
<dbReference type="EMBL" id="NEVH01020332">
    <property type="protein sequence ID" value="PNF21863.1"/>
    <property type="molecule type" value="Genomic_DNA"/>
</dbReference>
<comment type="similarity">
    <text evidence="3">Belongs to the choline/ethanolamine kinase family.</text>
</comment>
<sequence length="393" mass="45328">MGKQDKMASDSVEMREMAARICRDYLHGSWRKITTRDIVLKRISGGLSNWLYHVSLPETRPPKSSEPSQVLLRLYGQVHGAERALEGLITESVIFTLLSERRLGPKLHGVFPGGRIEEYIPARPLKTKELGGPQLSVLIAEKMANIHKMNVPINKEPRWLWDTISGWVKNVQANLEDPGLVESENVIMLQKLKMYNLAAEAEWLRKYLGKISSPVVFCHNDMQEGNILLCTDNMTDDEALMNPRLVLIDFEYCSYNYRGFDLANHFLEWMYDYTKSTHPYFTVNKNNYPRREQQLLFVRTYLHNAGCQGERATERDEEALLCEVQAFSLASHLFWGLWSAVNAKLSQIPFGYWEYAIERLESYFQLKNKILNTTVISNGTEIGVKRKIQELDS</sequence>
<dbReference type="GO" id="GO:0004305">
    <property type="term" value="F:ethanolamine kinase activity"/>
    <property type="evidence" value="ECO:0007669"/>
    <property type="project" value="TreeGrafter"/>
</dbReference>
<organism evidence="4 5">
    <name type="scientific">Cryptotermes secundus</name>
    <dbReference type="NCBI Taxonomy" id="105785"/>
    <lineage>
        <taxon>Eukaryota</taxon>
        <taxon>Metazoa</taxon>
        <taxon>Ecdysozoa</taxon>
        <taxon>Arthropoda</taxon>
        <taxon>Hexapoda</taxon>
        <taxon>Insecta</taxon>
        <taxon>Pterygota</taxon>
        <taxon>Neoptera</taxon>
        <taxon>Polyneoptera</taxon>
        <taxon>Dictyoptera</taxon>
        <taxon>Blattodea</taxon>
        <taxon>Blattoidea</taxon>
        <taxon>Termitoidae</taxon>
        <taxon>Kalotermitidae</taxon>
        <taxon>Cryptotermitinae</taxon>
        <taxon>Cryptotermes</taxon>
    </lineage>
</organism>
<dbReference type="GO" id="GO:0005737">
    <property type="term" value="C:cytoplasm"/>
    <property type="evidence" value="ECO:0007669"/>
    <property type="project" value="TreeGrafter"/>
</dbReference>
<dbReference type="CDD" id="cd05156">
    <property type="entry name" value="ChoK_euk"/>
    <property type="match status" value="1"/>
</dbReference>
<dbReference type="OrthoDB" id="3649325at2759"/>
<keyword evidence="1" id="KW-0594">Phospholipid biosynthesis</keyword>
<keyword evidence="2" id="KW-1208">Phospholipid metabolism</keyword>
<evidence type="ECO:0000313" key="5">
    <source>
        <dbReference type="Proteomes" id="UP000235965"/>
    </source>
</evidence>
<dbReference type="Gene3D" id="3.30.200.20">
    <property type="entry name" value="Phosphorylase Kinase, domain 1"/>
    <property type="match status" value="1"/>
</dbReference>
<gene>
    <name evidence="4" type="ORF">B7P43_G05956</name>
</gene>
<name>A0A2J7PZV1_9NEOP</name>
<comment type="caution">
    <text evidence="4">The sequence shown here is derived from an EMBL/GenBank/DDBJ whole genome shotgun (WGS) entry which is preliminary data.</text>
</comment>
<dbReference type="Proteomes" id="UP000235965">
    <property type="component" value="Unassembled WGS sequence"/>
</dbReference>
<proteinExistence type="inferred from homology"/>
<dbReference type="Pfam" id="PF01633">
    <property type="entry name" value="Choline_kinase"/>
    <property type="match status" value="1"/>
</dbReference>
<evidence type="ECO:0000256" key="2">
    <source>
        <dbReference type="ARBA" id="ARBA00023264"/>
    </source>
</evidence>
<dbReference type="InterPro" id="IPR011009">
    <property type="entry name" value="Kinase-like_dom_sf"/>
</dbReference>
<keyword evidence="5" id="KW-1185">Reference proteome</keyword>
<dbReference type="GO" id="GO:0004103">
    <property type="term" value="F:choline kinase activity"/>
    <property type="evidence" value="ECO:0007669"/>
    <property type="project" value="TreeGrafter"/>
</dbReference>
<evidence type="ECO:0000313" key="4">
    <source>
        <dbReference type="EMBL" id="PNF21863.1"/>
    </source>
</evidence>
<dbReference type="Gene3D" id="3.90.1200.10">
    <property type="match status" value="1"/>
</dbReference>
<dbReference type="PANTHER" id="PTHR22603:SF93">
    <property type="entry name" value="RE24176P"/>
    <property type="match status" value="1"/>
</dbReference>
<evidence type="ECO:0000256" key="1">
    <source>
        <dbReference type="ARBA" id="ARBA00023209"/>
    </source>
</evidence>
<protein>
    <submittedName>
        <fullName evidence="4">Choline/ethanolamine kinase</fullName>
    </submittedName>
</protein>
<dbReference type="SUPFAM" id="SSF56112">
    <property type="entry name" value="Protein kinase-like (PK-like)"/>
    <property type="match status" value="1"/>
</dbReference>
<reference evidence="4 5" key="1">
    <citation type="submission" date="2017-12" db="EMBL/GenBank/DDBJ databases">
        <title>Hemimetabolous genomes reveal molecular basis of termite eusociality.</title>
        <authorList>
            <person name="Harrison M.C."/>
            <person name="Jongepier E."/>
            <person name="Robertson H.M."/>
            <person name="Arning N."/>
            <person name="Bitard-Feildel T."/>
            <person name="Chao H."/>
            <person name="Childers C.P."/>
            <person name="Dinh H."/>
            <person name="Doddapaneni H."/>
            <person name="Dugan S."/>
            <person name="Gowin J."/>
            <person name="Greiner C."/>
            <person name="Han Y."/>
            <person name="Hu H."/>
            <person name="Hughes D.S.T."/>
            <person name="Huylmans A.-K."/>
            <person name="Kemena C."/>
            <person name="Kremer L.P.M."/>
            <person name="Lee S.L."/>
            <person name="Lopez-Ezquerra A."/>
            <person name="Mallet L."/>
            <person name="Monroy-Kuhn J.M."/>
            <person name="Moser A."/>
            <person name="Murali S.C."/>
            <person name="Muzny D.M."/>
            <person name="Otani S."/>
            <person name="Piulachs M.-D."/>
            <person name="Poelchau M."/>
            <person name="Qu J."/>
            <person name="Schaub F."/>
            <person name="Wada-Katsumata A."/>
            <person name="Worley K.C."/>
            <person name="Xie Q."/>
            <person name="Ylla G."/>
            <person name="Poulsen M."/>
            <person name="Gibbs R.A."/>
            <person name="Schal C."/>
            <person name="Richards S."/>
            <person name="Belles X."/>
            <person name="Korb J."/>
            <person name="Bornberg-Bauer E."/>
        </authorList>
    </citation>
    <scope>NUCLEOTIDE SEQUENCE [LARGE SCALE GENOMIC DNA]</scope>
    <source>
        <tissue evidence="4">Whole body</tissue>
    </source>
</reference>
<evidence type="ECO:0000256" key="3">
    <source>
        <dbReference type="ARBA" id="ARBA00038211"/>
    </source>
</evidence>
<dbReference type="PANTHER" id="PTHR22603">
    <property type="entry name" value="CHOLINE/ETHANOALAMINE KINASE"/>
    <property type="match status" value="1"/>
</dbReference>
<dbReference type="GO" id="GO:0006646">
    <property type="term" value="P:phosphatidylethanolamine biosynthetic process"/>
    <property type="evidence" value="ECO:0007669"/>
    <property type="project" value="TreeGrafter"/>
</dbReference>
<dbReference type="AlphaFoldDB" id="A0A2J7PZV1"/>
<keyword evidence="4" id="KW-0418">Kinase</keyword>